<protein>
    <submittedName>
        <fullName evidence="1">Uncharacterized protein</fullName>
    </submittedName>
</protein>
<comment type="caution">
    <text evidence="1">The sequence shown here is derived from an EMBL/GenBank/DDBJ whole genome shotgun (WGS) entry which is preliminary data.</text>
</comment>
<gene>
    <name evidence="1" type="ORF">DLM85_23505</name>
</gene>
<evidence type="ECO:0000313" key="2">
    <source>
        <dbReference type="Proteomes" id="UP000248553"/>
    </source>
</evidence>
<evidence type="ECO:0000313" key="1">
    <source>
        <dbReference type="EMBL" id="RAK62372.1"/>
    </source>
</evidence>
<sequence>MPDCTSTALARAYIEPAGSTAELLLLIQFSYQPSIVWEWDFPYLLWNEWGIGKTATWLGEQFRQLDAATFDAVGGEVLRALRQALALHQRYYGAAWLAPARA</sequence>
<accession>A0A328B4M1</accession>
<dbReference type="Proteomes" id="UP000248553">
    <property type="component" value="Unassembled WGS sequence"/>
</dbReference>
<reference evidence="2" key="1">
    <citation type="submission" date="2018-05" db="EMBL/GenBank/DDBJ databases">
        <authorList>
            <person name="Nie L."/>
        </authorList>
    </citation>
    <scope>NUCLEOTIDE SEQUENCE [LARGE SCALE GENOMIC DNA]</scope>
    <source>
        <strain evidence="2">NL</strain>
    </source>
</reference>
<keyword evidence="2" id="KW-1185">Reference proteome</keyword>
<dbReference type="AlphaFoldDB" id="A0A328B4M1"/>
<dbReference type="EMBL" id="QHKM01000014">
    <property type="protein sequence ID" value="RAK62372.1"/>
    <property type="molecule type" value="Genomic_DNA"/>
</dbReference>
<name>A0A328B4M1_9BACT</name>
<proteinExistence type="predicted"/>
<dbReference type="RefSeq" id="WP_111480633.1">
    <property type="nucleotide sequence ID" value="NZ_QHKM01000014.1"/>
</dbReference>
<organism evidence="1 2">
    <name type="scientific">Hymenobacter edaphi</name>
    <dbReference type="NCBI Taxonomy" id="2211146"/>
    <lineage>
        <taxon>Bacteria</taxon>
        <taxon>Pseudomonadati</taxon>
        <taxon>Bacteroidota</taxon>
        <taxon>Cytophagia</taxon>
        <taxon>Cytophagales</taxon>
        <taxon>Hymenobacteraceae</taxon>
        <taxon>Hymenobacter</taxon>
    </lineage>
</organism>